<evidence type="ECO:0000259" key="4">
    <source>
        <dbReference type="Pfam" id="PF25146"/>
    </source>
</evidence>
<evidence type="ECO:0000256" key="1">
    <source>
        <dbReference type="SAM" id="Phobius"/>
    </source>
</evidence>
<feature type="transmembrane region" description="Helical" evidence="1">
    <location>
        <begin position="67"/>
        <end position="86"/>
    </location>
</feature>
<feature type="domain" description="GH3 middle" evidence="2">
    <location>
        <begin position="381"/>
        <end position="452"/>
    </location>
</feature>
<feature type="domain" description="GH3" evidence="4">
    <location>
        <begin position="280"/>
        <end position="345"/>
    </location>
</feature>
<proteinExistence type="predicted"/>
<reference evidence="5 6" key="1">
    <citation type="submission" date="2023-05" db="EMBL/GenBank/DDBJ databases">
        <title>B98-5 Cell Line De Novo Hybrid Assembly: An Optical Mapping Approach.</title>
        <authorList>
            <person name="Kananen K."/>
            <person name="Auerbach J.A."/>
            <person name="Kautto E."/>
            <person name="Blachly J.S."/>
        </authorList>
    </citation>
    <scope>NUCLEOTIDE SEQUENCE [LARGE SCALE GENOMIC DNA]</scope>
    <source>
        <strain evidence="5">B95-8</strain>
        <tissue evidence="5">Cell line</tissue>
    </source>
</reference>
<dbReference type="PANTHER" id="PTHR31901">
    <property type="entry name" value="GH3 DOMAIN-CONTAINING PROTEIN"/>
    <property type="match status" value="1"/>
</dbReference>
<dbReference type="Proteomes" id="UP001266305">
    <property type="component" value="Unassembled WGS sequence"/>
</dbReference>
<dbReference type="Pfam" id="PF25146">
    <property type="entry name" value="GH3_N_vert"/>
    <property type="match status" value="1"/>
</dbReference>
<evidence type="ECO:0000259" key="2">
    <source>
        <dbReference type="Pfam" id="PF23571"/>
    </source>
</evidence>
<dbReference type="PANTHER" id="PTHR31901:SF9">
    <property type="entry name" value="GH3 DOMAIN-CONTAINING PROTEIN"/>
    <property type="match status" value="1"/>
</dbReference>
<dbReference type="InterPro" id="IPR055377">
    <property type="entry name" value="GH3_M"/>
</dbReference>
<feature type="domain" description="GH3 C-terminal" evidence="3">
    <location>
        <begin position="476"/>
        <end position="565"/>
    </location>
</feature>
<dbReference type="Pfam" id="PF23572">
    <property type="entry name" value="GH3_C"/>
    <property type="match status" value="1"/>
</dbReference>
<evidence type="ECO:0000313" key="6">
    <source>
        <dbReference type="Proteomes" id="UP001266305"/>
    </source>
</evidence>
<accession>A0ABQ9VRB2</accession>
<keyword evidence="1" id="KW-0472">Membrane</keyword>
<name>A0ABQ9VRB2_SAGOE</name>
<evidence type="ECO:0008006" key="7">
    <source>
        <dbReference type="Google" id="ProtNLM"/>
    </source>
</evidence>
<organism evidence="5 6">
    <name type="scientific">Saguinus oedipus</name>
    <name type="common">Cotton-top tamarin</name>
    <name type="synonym">Oedipomidas oedipus</name>
    <dbReference type="NCBI Taxonomy" id="9490"/>
    <lineage>
        <taxon>Eukaryota</taxon>
        <taxon>Metazoa</taxon>
        <taxon>Chordata</taxon>
        <taxon>Craniata</taxon>
        <taxon>Vertebrata</taxon>
        <taxon>Euteleostomi</taxon>
        <taxon>Mammalia</taxon>
        <taxon>Eutheria</taxon>
        <taxon>Euarchontoglires</taxon>
        <taxon>Primates</taxon>
        <taxon>Haplorrhini</taxon>
        <taxon>Platyrrhini</taxon>
        <taxon>Cebidae</taxon>
        <taxon>Callitrichinae</taxon>
        <taxon>Saguinus</taxon>
    </lineage>
</organism>
<dbReference type="InterPro" id="IPR055378">
    <property type="entry name" value="GH3_C"/>
</dbReference>
<comment type="caution">
    <text evidence="5">The sequence shown here is derived from an EMBL/GenBank/DDBJ whole genome shotgun (WGS) entry which is preliminary data.</text>
</comment>
<dbReference type="Pfam" id="PF23571">
    <property type="entry name" value="GH3_M"/>
    <property type="match status" value="1"/>
</dbReference>
<dbReference type="EMBL" id="JASSZA010000005">
    <property type="protein sequence ID" value="KAK2111917.1"/>
    <property type="molecule type" value="Genomic_DNA"/>
</dbReference>
<evidence type="ECO:0000259" key="3">
    <source>
        <dbReference type="Pfam" id="PF23572"/>
    </source>
</evidence>
<keyword evidence="1" id="KW-1133">Transmembrane helix</keyword>
<evidence type="ECO:0000313" key="5">
    <source>
        <dbReference type="EMBL" id="KAK2111917.1"/>
    </source>
</evidence>
<keyword evidence="1" id="KW-0812">Transmembrane</keyword>
<dbReference type="InterPro" id="IPR004993">
    <property type="entry name" value="GH3"/>
</dbReference>
<protein>
    <recommendedName>
        <fullName evidence="7">GH3 domain-containing protein</fullName>
    </recommendedName>
</protein>
<dbReference type="InterPro" id="IPR056985">
    <property type="entry name" value="GH3_N"/>
</dbReference>
<keyword evidence="6" id="KW-1185">Reference proteome</keyword>
<sequence>MLQSPQPRQLQWLPSVTADLAAGAQQQESQLQRGVPLLVAERLVLAWAQLSSEMAQLAGGAMNCLEMLLWPLLLLLLLLLPTLALLRQRRSQDAKLSWLAGLQHQVAWGALSWAATWQRRKLEQSTLYMHQSQQQALRWCLQGAQRPHCPLRGSTDISTFRNHLPLTKASQIQEEESREQLLPPTSHQDLGEASLQATLLGLVALNKAYPEVLAQGSAACLTLTSPWPRSLPWPGKALGRVSTPGAKDPRVLLLEALRSPGLRALEAGTAVELLDVFLGLEADGEELAGAIAAGNPGAPLPERAAELREALEQGPRGLALRLWPKLQVVVTLDAAGQAEAVAALGALWCQGLAFFSPAYAASGGVLGLNLQPEQPHRLYLLPPGPLFIELLPVKEGTQEEAASTLLLAEAQQGEEYELVLTDRASLTRCRLGDVVQVVGAYNQCPVIRFIGRLSQTLSVRGEDIGEDLFSEALGRAVGQWPGAKLLDHGCVESSILDSAVGSAPHYEVFVELRGLRNLSEENRDKLDHCLQEASPRYKSLRFWGSVGPARVHLVGQGAFRALRAALAACPSSSFPPAMPRVLRHRHLAQCLQQRVVS</sequence>
<gene>
    <name evidence="5" type="ORF">P7K49_011663</name>
</gene>